<feature type="transmembrane region" description="Helical" evidence="1">
    <location>
        <begin position="43"/>
        <end position="61"/>
    </location>
</feature>
<dbReference type="InterPro" id="IPR025671">
    <property type="entry name" value="HXXEE"/>
</dbReference>
<name>A0A3S3VFV0_9SPHI</name>
<dbReference type="Proteomes" id="UP000286701">
    <property type="component" value="Unassembled WGS sequence"/>
</dbReference>
<evidence type="ECO:0000313" key="2">
    <source>
        <dbReference type="EMBL" id="RWY47378.1"/>
    </source>
</evidence>
<sequence>MNYQFILWIALLSYALHILEEYFYNWRDWANKTFHITASWTDFYLVNTFVLFFGLTCASIGWNCFWIALSFPGFMLVNAVVFHITPIIRYRNFSPGIITSLILFLPVVGFSYYYAYRNGAQISDFVISLAIGAILMYYPIILQNTKNKAFFQQ</sequence>
<reference evidence="2 3" key="1">
    <citation type="submission" date="2019-01" db="EMBL/GenBank/DDBJ databases">
        <title>Mucilaginibacter antarcticum sp. nov., isolated from antarctic soil.</title>
        <authorList>
            <person name="Yan Y.-Q."/>
            <person name="Du Z.-J."/>
        </authorList>
    </citation>
    <scope>NUCLEOTIDE SEQUENCE [LARGE SCALE GENOMIC DNA]</scope>
    <source>
        <strain evidence="2 3">F01003</strain>
    </source>
</reference>
<evidence type="ECO:0000256" key="1">
    <source>
        <dbReference type="SAM" id="Phobius"/>
    </source>
</evidence>
<feature type="transmembrane region" description="Helical" evidence="1">
    <location>
        <begin position="6"/>
        <end position="23"/>
    </location>
</feature>
<keyword evidence="1" id="KW-0812">Transmembrane</keyword>
<keyword evidence="1" id="KW-0472">Membrane</keyword>
<feature type="transmembrane region" description="Helical" evidence="1">
    <location>
        <begin position="97"/>
        <end position="116"/>
    </location>
</feature>
<organism evidence="2 3">
    <name type="scientific">Mucilaginibacter gilvus</name>
    <dbReference type="NCBI Taxonomy" id="2305909"/>
    <lineage>
        <taxon>Bacteria</taxon>
        <taxon>Pseudomonadati</taxon>
        <taxon>Bacteroidota</taxon>
        <taxon>Sphingobacteriia</taxon>
        <taxon>Sphingobacteriales</taxon>
        <taxon>Sphingobacteriaceae</taxon>
        <taxon>Mucilaginibacter</taxon>
    </lineage>
</organism>
<comment type="caution">
    <text evidence="2">The sequence shown here is derived from an EMBL/GenBank/DDBJ whole genome shotgun (WGS) entry which is preliminary data.</text>
</comment>
<accession>A0A3S3VFV0</accession>
<proteinExistence type="predicted"/>
<feature type="transmembrane region" description="Helical" evidence="1">
    <location>
        <begin position="122"/>
        <end position="142"/>
    </location>
</feature>
<dbReference type="AlphaFoldDB" id="A0A3S3VFV0"/>
<dbReference type="RefSeq" id="WP_128536156.1">
    <property type="nucleotide sequence ID" value="NZ_SBIW01000026.1"/>
</dbReference>
<gene>
    <name evidence="2" type="ORF">EPL05_22030</name>
</gene>
<feature type="transmembrane region" description="Helical" evidence="1">
    <location>
        <begin position="67"/>
        <end position="85"/>
    </location>
</feature>
<evidence type="ECO:0000313" key="3">
    <source>
        <dbReference type="Proteomes" id="UP000286701"/>
    </source>
</evidence>
<keyword evidence="3" id="KW-1185">Reference proteome</keyword>
<dbReference type="EMBL" id="SBIW01000026">
    <property type="protein sequence ID" value="RWY47378.1"/>
    <property type="molecule type" value="Genomic_DNA"/>
</dbReference>
<dbReference type="OrthoDB" id="1494400at2"/>
<dbReference type="Pfam" id="PF13787">
    <property type="entry name" value="HXXEE"/>
    <property type="match status" value="1"/>
</dbReference>
<keyword evidence="1" id="KW-1133">Transmembrane helix</keyword>
<protein>
    <submittedName>
        <fullName evidence="2">HXXEE domain-containing protein</fullName>
    </submittedName>
</protein>